<sequence>MSFANLDLEAQQPVGKQPVIEEESAPVSGENAELDQIINKTSKQLQVFSELVSQFETNRKQVGTRRDSEQLRSSTDALVSQVTGLESAISKLLANLNMVITSNNGQFEVSNRQMVRKERLVNEFHDLHRQFSNGVRVYTDKKKTIPIKAPVETTPLLDENKTSAGASDNQEQLQVHEQQNTINDTDLQYHILLTEERNQEIEQVAQGIQEINSIFKDLGQLVHQQGDQLDTIEDNVQQLNDNAQQADRALVKANEYQRRRSKWSCIFLVVLSIIVLIIVLAVVS</sequence>
<evidence type="ECO:0000256" key="3">
    <source>
        <dbReference type="SAM" id="MobiDB-lite"/>
    </source>
</evidence>
<protein>
    <recommendedName>
        <fullName evidence="5">t-SNARE coiled-coil homology domain-containing protein</fullName>
    </recommendedName>
</protein>
<gene>
    <name evidence="6" type="ORF">DIURU_003957</name>
</gene>
<feature type="domain" description="T-SNARE coiled-coil homology" evidence="5">
    <location>
        <begin position="191"/>
        <end position="253"/>
    </location>
</feature>
<dbReference type="Gene3D" id="1.20.5.110">
    <property type="match status" value="1"/>
</dbReference>
<evidence type="ECO:0000259" key="5">
    <source>
        <dbReference type="PROSITE" id="PS50192"/>
    </source>
</evidence>
<dbReference type="VEuPathDB" id="FungiDB:DIURU_003957"/>
<dbReference type="SUPFAM" id="SSF47661">
    <property type="entry name" value="t-snare proteins"/>
    <property type="match status" value="1"/>
</dbReference>
<name>A0A642UJG9_DIURU</name>
<dbReference type="GO" id="GO:0006896">
    <property type="term" value="P:Golgi to vacuole transport"/>
    <property type="evidence" value="ECO:0007669"/>
    <property type="project" value="TreeGrafter"/>
</dbReference>
<dbReference type="PROSITE" id="PS50192">
    <property type="entry name" value="T_SNARE"/>
    <property type="match status" value="1"/>
</dbReference>
<dbReference type="GO" id="GO:0006906">
    <property type="term" value="P:vesicle fusion"/>
    <property type="evidence" value="ECO:0007669"/>
    <property type="project" value="TreeGrafter"/>
</dbReference>
<comment type="caution">
    <text evidence="6">The sequence shown here is derived from an EMBL/GenBank/DDBJ whole genome shotgun (WGS) entry which is preliminary data.</text>
</comment>
<dbReference type="PANTHER" id="PTHR19957">
    <property type="entry name" value="SYNTAXIN"/>
    <property type="match status" value="1"/>
</dbReference>
<keyword evidence="4" id="KW-1133">Transmembrane helix</keyword>
<evidence type="ECO:0000256" key="2">
    <source>
        <dbReference type="SAM" id="Coils"/>
    </source>
</evidence>
<dbReference type="GO" id="GO:0031201">
    <property type="term" value="C:SNARE complex"/>
    <property type="evidence" value="ECO:0007669"/>
    <property type="project" value="TreeGrafter"/>
</dbReference>
<dbReference type="RefSeq" id="XP_034011280.1">
    <property type="nucleotide sequence ID" value="XM_034156776.1"/>
</dbReference>
<feature type="region of interest" description="Disordered" evidence="3">
    <location>
        <begin position="154"/>
        <end position="175"/>
    </location>
</feature>
<dbReference type="InterPro" id="IPR006012">
    <property type="entry name" value="Syntaxin/epimorphin_CS"/>
</dbReference>
<dbReference type="GO" id="GO:0005484">
    <property type="term" value="F:SNAP receptor activity"/>
    <property type="evidence" value="ECO:0007669"/>
    <property type="project" value="InterPro"/>
</dbReference>
<dbReference type="Gene3D" id="1.20.58.70">
    <property type="match status" value="1"/>
</dbReference>
<organism evidence="6 7">
    <name type="scientific">Diutina rugosa</name>
    <name type="common">Yeast</name>
    <name type="synonym">Candida rugosa</name>
    <dbReference type="NCBI Taxonomy" id="5481"/>
    <lineage>
        <taxon>Eukaryota</taxon>
        <taxon>Fungi</taxon>
        <taxon>Dikarya</taxon>
        <taxon>Ascomycota</taxon>
        <taxon>Saccharomycotina</taxon>
        <taxon>Pichiomycetes</taxon>
        <taxon>Debaryomycetaceae</taxon>
        <taxon>Diutina</taxon>
    </lineage>
</organism>
<feature type="transmembrane region" description="Helical" evidence="4">
    <location>
        <begin position="263"/>
        <end position="283"/>
    </location>
</feature>
<accession>A0A642UJG9</accession>
<comment type="similarity">
    <text evidence="1">Belongs to the syntaxin family.</text>
</comment>
<dbReference type="SMART" id="SM00397">
    <property type="entry name" value="t_SNARE"/>
    <property type="match status" value="1"/>
</dbReference>
<dbReference type="GO" id="GO:0012505">
    <property type="term" value="C:endomembrane system"/>
    <property type="evidence" value="ECO:0007669"/>
    <property type="project" value="TreeGrafter"/>
</dbReference>
<dbReference type="AlphaFoldDB" id="A0A642UJG9"/>
<dbReference type="Proteomes" id="UP000449547">
    <property type="component" value="Unassembled WGS sequence"/>
</dbReference>
<keyword evidence="4" id="KW-0472">Membrane</keyword>
<keyword evidence="2" id="KW-0175">Coiled coil</keyword>
<dbReference type="EMBL" id="SWFT01000116">
    <property type="protein sequence ID" value="KAA8900141.1"/>
    <property type="molecule type" value="Genomic_DNA"/>
</dbReference>
<dbReference type="InterPro" id="IPR000727">
    <property type="entry name" value="T_SNARE_dom"/>
</dbReference>
<keyword evidence="7" id="KW-1185">Reference proteome</keyword>
<dbReference type="GO" id="GO:0000149">
    <property type="term" value="F:SNARE binding"/>
    <property type="evidence" value="ECO:0007669"/>
    <property type="project" value="TreeGrafter"/>
</dbReference>
<evidence type="ECO:0000313" key="7">
    <source>
        <dbReference type="Proteomes" id="UP000449547"/>
    </source>
</evidence>
<feature type="compositionally biased region" description="Polar residues" evidence="3">
    <location>
        <begin position="162"/>
        <end position="175"/>
    </location>
</feature>
<dbReference type="PANTHER" id="PTHR19957:SF418">
    <property type="entry name" value="SNAP RECEPTOR"/>
    <property type="match status" value="1"/>
</dbReference>
<dbReference type="GeneID" id="54782608"/>
<evidence type="ECO:0000256" key="4">
    <source>
        <dbReference type="SAM" id="Phobius"/>
    </source>
</evidence>
<dbReference type="GO" id="GO:0048278">
    <property type="term" value="P:vesicle docking"/>
    <property type="evidence" value="ECO:0007669"/>
    <property type="project" value="TreeGrafter"/>
</dbReference>
<dbReference type="GO" id="GO:0006886">
    <property type="term" value="P:intracellular protein transport"/>
    <property type="evidence" value="ECO:0007669"/>
    <property type="project" value="InterPro"/>
</dbReference>
<dbReference type="InterPro" id="IPR045242">
    <property type="entry name" value="Syntaxin"/>
</dbReference>
<dbReference type="OrthoDB" id="364348at2759"/>
<feature type="coiled-coil region" evidence="2">
    <location>
        <begin position="222"/>
        <end position="256"/>
    </location>
</feature>
<evidence type="ECO:0000256" key="1">
    <source>
        <dbReference type="ARBA" id="ARBA00009063"/>
    </source>
</evidence>
<proteinExistence type="inferred from homology"/>
<dbReference type="OMA" id="LMTYTKQ"/>
<dbReference type="Pfam" id="PF05739">
    <property type="entry name" value="SNARE"/>
    <property type="match status" value="1"/>
</dbReference>
<dbReference type="CDD" id="cd15840">
    <property type="entry name" value="SNARE_Qa"/>
    <property type="match status" value="1"/>
</dbReference>
<evidence type="ECO:0000313" key="6">
    <source>
        <dbReference type="EMBL" id="KAA8900141.1"/>
    </source>
</evidence>
<dbReference type="Pfam" id="PF14523">
    <property type="entry name" value="Syntaxin_2"/>
    <property type="match status" value="1"/>
</dbReference>
<dbReference type="InterPro" id="IPR006011">
    <property type="entry name" value="Syntaxin_N"/>
</dbReference>
<reference evidence="6 7" key="1">
    <citation type="submission" date="2019-07" db="EMBL/GenBank/DDBJ databases">
        <title>Genome assembly of two rare yeast pathogens: Diutina rugosa and Trichomonascus ciferrii.</title>
        <authorList>
            <person name="Mixao V."/>
            <person name="Saus E."/>
            <person name="Hansen A."/>
            <person name="Lass-Flor C."/>
            <person name="Gabaldon T."/>
        </authorList>
    </citation>
    <scope>NUCLEOTIDE SEQUENCE [LARGE SCALE GENOMIC DNA]</scope>
    <source>
        <strain evidence="6 7">CBS 613</strain>
    </source>
</reference>
<keyword evidence="4" id="KW-0812">Transmembrane</keyword>
<dbReference type="InterPro" id="IPR010989">
    <property type="entry name" value="SNARE"/>
</dbReference>
<dbReference type="PROSITE" id="PS00914">
    <property type="entry name" value="SYNTAXIN"/>
    <property type="match status" value="1"/>
</dbReference>